<accession>A0A6G2DE84</accession>
<reference evidence="1 2" key="1">
    <citation type="submission" date="2019-11" db="EMBL/GenBank/DDBJ databases">
        <title>Growth characteristics of pneumococcus vary with the chemical composition of the capsule and with environmental conditions.</title>
        <authorList>
            <person name="Tothpal A."/>
            <person name="Desobry K."/>
            <person name="Joshi S."/>
            <person name="Wyllie A.L."/>
            <person name="Weinberger D.M."/>
        </authorList>
    </citation>
    <scope>NUCLEOTIDE SEQUENCE [LARGE SCALE GENOMIC DNA]</scope>
    <source>
        <strain evidence="2">pnumococcus19F</strain>
    </source>
</reference>
<dbReference type="Proteomes" id="UP000483094">
    <property type="component" value="Unassembled WGS sequence"/>
</dbReference>
<organism evidence="1 2">
    <name type="scientific">Streptococcus pneumoniae</name>
    <dbReference type="NCBI Taxonomy" id="1313"/>
    <lineage>
        <taxon>Bacteria</taxon>
        <taxon>Bacillati</taxon>
        <taxon>Bacillota</taxon>
        <taxon>Bacilli</taxon>
        <taxon>Lactobacillales</taxon>
        <taxon>Streptococcaceae</taxon>
        <taxon>Streptococcus</taxon>
    </lineage>
</organism>
<feature type="non-terminal residue" evidence="1">
    <location>
        <position position="77"/>
    </location>
</feature>
<dbReference type="EMBL" id="WNHQ01001546">
    <property type="protein sequence ID" value="MTV74890.1"/>
    <property type="molecule type" value="Genomic_DNA"/>
</dbReference>
<gene>
    <name evidence="1" type="ORF">GM540_13140</name>
</gene>
<sequence length="77" mass="8460">MYLGDLMEKAECGQFSILSFLLQESQTTVKAVMEETGFSKATLTKYVTLLNDKALDSGLELTIHSEDENLRLSIGAA</sequence>
<proteinExistence type="predicted"/>
<comment type="caution">
    <text evidence="1">The sequence shown here is derived from an EMBL/GenBank/DDBJ whole genome shotgun (WGS) entry which is preliminary data.</text>
</comment>
<name>A0A6G2DE84_STREE</name>
<evidence type="ECO:0000313" key="2">
    <source>
        <dbReference type="Proteomes" id="UP000483094"/>
    </source>
</evidence>
<evidence type="ECO:0000313" key="1">
    <source>
        <dbReference type="EMBL" id="MTV74890.1"/>
    </source>
</evidence>
<protein>
    <submittedName>
        <fullName evidence="1">Uncharacterized protein</fullName>
    </submittedName>
</protein>
<dbReference type="AlphaFoldDB" id="A0A6G2DE84"/>